<dbReference type="GO" id="GO:0005886">
    <property type="term" value="C:plasma membrane"/>
    <property type="evidence" value="ECO:0007669"/>
    <property type="project" value="TreeGrafter"/>
</dbReference>
<dbReference type="AlphaFoldDB" id="A0A485P586"/>
<protein>
    <submittedName>
        <fullName evidence="3">Disintegrin and metalloproteinase</fullName>
    </submittedName>
</protein>
<dbReference type="PANTHER" id="PTHR11905">
    <property type="entry name" value="ADAM A DISINTEGRIN AND METALLOPROTEASE DOMAIN"/>
    <property type="match status" value="1"/>
</dbReference>
<evidence type="ECO:0000259" key="2">
    <source>
        <dbReference type="Pfam" id="PF01562"/>
    </source>
</evidence>
<accession>A0A485P586</accession>
<dbReference type="GO" id="GO:0007229">
    <property type="term" value="P:integrin-mediated signaling pathway"/>
    <property type="evidence" value="ECO:0007669"/>
    <property type="project" value="UniProtKB-KW"/>
</dbReference>
<keyword evidence="4" id="KW-1185">Reference proteome</keyword>
<feature type="non-terminal residue" evidence="3">
    <location>
        <position position="166"/>
    </location>
</feature>
<name>A0A485P586_LYNPA</name>
<evidence type="ECO:0000313" key="4">
    <source>
        <dbReference type="Proteomes" id="UP000386466"/>
    </source>
</evidence>
<dbReference type="GO" id="GO:0007155">
    <property type="term" value="P:cell adhesion"/>
    <property type="evidence" value="ECO:0007669"/>
    <property type="project" value="TreeGrafter"/>
</dbReference>
<reference evidence="3 4" key="1">
    <citation type="submission" date="2019-01" db="EMBL/GenBank/DDBJ databases">
        <authorList>
            <person name="Alioto T."/>
            <person name="Alioto T."/>
        </authorList>
    </citation>
    <scope>NUCLEOTIDE SEQUENCE [LARGE SCALE GENOMIC DNA]</scope>
</reference>
<dbReference type="GO" id="GO:0008584">
    <property type="term" value="P:male gonad development"/>
    <property type="evidence" value="ECO:0007669"/>
    <property type="project" value="TreeGrafter"/>
</dbReference>
<organism evidence="3 4">
    <name type="scientific">Lynx pardinus</name>
    <name type="common">Iberian lynx</name>
    <name type="synonym">Felis pardina</name>
    <dbReference type="NCBI Taxonomy" id="191816"/>
    <lineage>
        <taxon>Eukaryota</taxon>
        <taxon>Metazoa</taxon>
        <taxon>Chordata</taxon>
        <taxon>Craniata</taxon>
        <taxon>Vertebrata</taxon>
        <taxon>Euteleostomi</taxon>
        <taxon>Mammalia</taxon>
        <taxon>Eutheria</taxon>
        <taxon>Laurasiatheria</taxon>
        <taxon>Carnivora</taxon>
        <taxon>Feliformia</taxon>
        <taxon>Felidae</taxon>
        <taxon>Felinae</taxon>
        <taxon>Lynx</taxon>
    </lineage>
</organism>
<dbReference type="EMBL" id="CAAGRJ010030740">
    <property type="protein sequence ID" value="VFV41701.1"/>
    <property type="molecule type" value="Genomic_DNA"/>
</dbReference>
<evidence type="ECO:0000256" key="1">
    <source>
        <dbReference type="ARBA" id="ARBA00023157"/>
    </source>
</evidence>
<gene>
    <name evidence="3" type="ORF">LYPA_23C003515</name>
</gene>
<proteinExistence type="predicted"/>
<feature type="domain" description="Peptidase M12B propeptide" evidence="2">
    <location>
        <begin position="22"/>
        <end position="89"/>
    </location>
</feature>
<sequence>MLTGVFLTADPETSLLQITVPRKIETNTDGEVSETHVTYAIKIDQKVYTLHLEKQSFLDPHFLVYAYNKSGTLYPDSSFIKGHCLYQGYAAEVPKSVVTLSTCSGLRGLLQLENVSYGIEPLESAAAYEHMLYQIKNNKTEFLPLQENYPTTQVVDQSYRILVKSE</sequence>
<dbReference type="GO" id="GO:0007339">
    <property type="term" value="P:binding of sperm to zona pellucida"/>
    <property type="evidence" value="ECO:0007669"/>
    <property type="project" value="TreeGrafter"/>
</dbReference>
<keyword evidence="3" id="KW-0401">Integrin</keyword>
<dbReference type="InterPro" id="IPR002870">
    <property type="entry name" value="Peptidase_M12B_N"/>
</dbReference>
<dbReference type="PANTHER" id="PTHR11905:SF26">
    <property type="entry name" value="A DISINTEGRIN AND METALLOPEPTIDASE DOMAIN 3"/>
    <property type="match status" value="1"/>
</dbReference>
<dbReference type="Proteomes" id="UP000386466">
    <property type="component" value="Unassembled WGS sequence"/>
</dbReference>
<keyword evidence="1" id="KW-1015">Disulfide bond</keyword>
<dbReference type="Pfam" id="PF01562">
    <property type="entry name" value="Pep_M12B_propep"/>
    <property type="match status" value="1"/>
</dbReference>
<evidence type="ECO:0000313" key="3">
    <source>
        <dbReference type="EMBL" id="VFV41701.1"/>
    </source>
</evidence>